<feature type="signal peptide" evidence="2">
    <location>
        <begin position="1"/>
        <end position="20"/>
    </location>
</feature>
<dbReference type="EMBL" id="JAQQWK010000001">
    <property type="protein sequence ID" value="KAK8054950.1"/>
    <property type="molecule type" value="Genomic_DNA"/>
</dbReference>
<feature type="region of interest" description="Disordered" evidence="1">
    <location>
        <begin position="66"/>
        <end position="89"/>
    </location>
</feature>
<sequence>MASRSLLETCFVMLAATATAAPLTRVMPEQPSAMAVRAVLVASDDQAGYLVPGKQADAEAVVAPIVSSSSSSDRGDPASKEIAKGATGGSNMPYVYEVYFVN</sequence>
<evidence type="ECO:0000313" key="4">
    <source>
        <dbReference type="Proteomes" id="UP001444661"/>
    </source>
</evidence>
<gene>
    <name evidence="3" type="ORF">PG993_000177</name>
</gene>
<keyword evidence="4" id="KW-1185">Reference proteome</keyword>
<organism evidence="3 4">
    <name type="scientific">Apiospora rasikravindrae</name>
    <dbReference type="NCBI Taxonomy" id="990691"/>
    <lineage>
        <taxon>Eukaryota</taxon>
        <taxon>Fungi</taxon>
        <taxon>Dikarya</taxon>
        <taxon>Ascomycota</taxon>
        <taxon>Pezizomycotina</taxon>
        <taxon>Sordariomycetes</taxon>
        <taxon>Xylariomycetidae</taxon>
        <taxon>Amphisphaeriales</taxon>
        <taxon>Apiosporaceae</taxon>
        <taxon>Apiospora</taxon>
    </lineage>
</organism>
<evidence type="ECO:0000313" key="3">
    <source>
        <dbReference type="EMBL" id="KAK8054950.1"/>
    </source>
</evidence>
<reference evidence="3 4" key="1">
    <citation type="submission" date="2023-01" db="EMBL/GenBank/DDBJ databases">
        <title>Analysis of 21 Apiospora genomes using comparative genomics revels a genus with tremendous synthesis potential of carbohydrate active enzymes and secondary metabolites.</title>
        <authorList>
            <person name="Sorensen T."/>
        </authorList>
    </citation>
    <scope>NUCLEOTIDE SEQUENCE [LARGE SCALE GENOMIC DNA]</scope>
    <source>
        <strain evidence="3 4">CBS 33761</strain>
    </source>
</reference>
<feature type="chain" id="PRO_5047129880" evidence="2">
    <location>
        <begin position="21"/>
        <end position="102"/>
    </location>
</feature>
<evidence type="ECO:0000256" key="2">
    <source>
        <dbReference type="SAM" id="SignalP"/>
    </source>
</evidence>
<proteinExistence type="predicted"/>
<accession>A0ABR1UA28</accession>
<evidence type="ECO:0000256" key="1">
    <source>
        <dbReference type="SAM" id="MobiDB-lite"/>
    </source>
</evidence>
<protein>
    <submittedName>
        <fullName evidence="3">Uncharacterized protein</fullName>
    </submittedName>
</protein>
<feature type="compositionally biased region" description="Basic and acidic residues" evidence="1">
    <location>
        <begin position="73"/>
        <end position="83"/>
    </location>
</feature>
<comment type="caution">
    <text evidence="3">The sequence shown here is derived from an EMBL/GenBank/DDBJ whole genome shotgun (WGS) entry which is preliminary data.</text>
</comment>
<keyword evidence="2" id="KW-0732">Signal</keyword>
<dbReference type="Proteomes" id="UP001444661">
    <property type="component" value="Unassembled WGS sequence"/>
</dbReference>
<name>A0ABR1UA28_9PEZI</name>